<evidence type="ECO:0000256" key="2">
    <source>
        <dbReference type="SAM" id="SignalP"/>
    </source>
</evidence>
<evidence type="ECO:0000259" key="3">
    <source>
        <dbReference type="SMART" id="SM00554"/>
    </source>
</evidence>
<dbReference type="Pfam" id="PF02469">
    <property type="entry name" value="Fasciclin"/>
    <property type="match status" value="1"/>
</dbReference>
<keyword evidence="2" id="KW-0732">Signal</keyword>
<feature type="chain" id="PRO_5029609261" description="FAS1 domain-containing protein" evidence="2">
    <location>
        <begin position="28"/>
        <end position="426"/>
    </location>
</feature>
<comment type="similarity">
    <text evidence="1">Belongs to the fasciclin-like AGP family.</text>
</comment>
<accession>A0A7N0UDP0</accession>
<feature type="domain" description="FAS1" evidence="3">
    <location>
        <begin position="277"/>
        <end position="372"/>
    </location>
</feature>
<dbReference type="EnsemblPlants" id="Kaladp0061s0100.1.v1.1">
    <property type="protein sequence ID" value="Kaladp0061s0100.1.v1.1.CDS.1"/>
    <property type="gene ID" value="Kaladp0061s0100.v1.1"/>
</dbReference>
<name>A0A7N0UDP0_KALFE</name>
<dbReference type="InterPro" id="IPR036378">
    <property type="entry name" value="FAS1_dom_sf"/>
</dbReference>
<proteinExistence type="inferred from homology"/>
<feature type="signal peptide" evidence="2">
    <location>
        <begin position="1"/>
        <end position="27"/>
    </location>
</feature>
<dbReference type="Gramene" id="Kaladp0061s0100.1.v1.1">
    <property type="protein sequence ID" value="Kaladp0061s0100.1.v1.1.CDS.1"/>
    <property type="gene ID" value="Kaladp0061s0100.v1.1"/>
</dbReference>
<dbReference type="PANTHER" id="PTHR33985:SF2">
    <property type="entry name" value="EXPRESSED PROTEIN"/>
    <property type="match status" value="1"/>
</dbReference>
<evidence type="ECO:0000256" key="1">
    <source>
        <dbReference type="ARBA" id="ARBA00007843"/>
    </source>
</evidence>
<protein>
    <recommendedName>
        <fullName evidence="3">FAS1 domain-containing protein</fullName>
    </recommendedName>
</protein>
<organism evidence="4 5">
    <name type="scientific">Kalanchoe fedtschenkoi</name>
    <name type="common">Lavender scallops</name>
    <name type="synonym">South American air plant</name>
    <dbReference type="NCBI Taxonomy" id="63787"/>
    <lineage>
        <taxon>Eukaryota</taxon>
        <taxon>Viridiplantae</taxon>
        <taxon>Streptophyta</taxon>
        <taxon>Embryophyta</taxon>
        <taxon>Tracheophyta</taxon>
        <taxon>Spermatophyta</taxon>
        <taxon>Magnoliopsida</taxon>
        <taxon>eudicotyledons</taxon>
        <taxon>Gunneridae</taxon>
        <taxon>Pentapetalae</taxon>
        <taxon>Saxifragales</taxon>
        <taxon>Crassulaceae</taxon>
        <taxon>Kalanchoe</taxon>
    </lineage>
</organism>
<dbReference type="Proteomes" id="UP000594263">
    <property type="component" value="Unplaced"/>
</dbReference>
<dbReference type="SMART" id="SM00554">
    <property type="entry name" value="FAS1"/>
    <property type="match status" value="2"/>
</dbReference>
<feature type="domain" description="FAS1" evidence="3">
    <location>
        <begin position="85"/>
        <end position="188"/>
    </location>
</feature>
<dbReference type="OMA" id="HIVPNRY"/>
<evidence type="ECO:0000313" key="5">
    <source>
        <dbReference type="Proteomes" id="UP000594263"/>
    </source>
</evidence>
<dbReference type="Gene3D" id="2.30.180.10">
    <property type="entry name" value="FAS1 domain"/>
    <property type="match status" value="1"/>
</dbReference>
<reference evidence="4" key="1">
    <citation type="submission" date="2021-01" db="UniProtKB">
        <authorList>
            <consortium name="EnsemblPlants"/>
        </authorList>
    </citation>
    <scope>IDENTIFICATION</scope>
</reference>
<dbReference type="InterPro" id="IPR052806">
    <property type="entry name" value="Fasciclin-like_AGP"/>
</dbReference>
<sequence length="426" mass="45839">MAASRALIHPFLAATFVLLFASNSSSSVAIGNEAGDRNADGRGGASSLASIFSLLGFQEMSAAAPFMYESGGQTNIASAWPGPFTIFAPSDSSIDACSSCSLPLLLQEHTVPGLYTFKYLQSLPFGSRIQSLIHSRCLTVTKSYDATGGGGWNGNEKVFIGGVEVTRPDLHNDGYFVIHGLDGYVSHLSPLSCDVEKITSLSFGSAPEGSSYGSVGAPLQPQLQPPVDDNGGTSATTVMRVMLDDATLRLRSSGFSTLALALRIRYEEFQQRLQSMTIFALNDMAIFRLGHGYVQNLGFHIAPNRLLTGEELMSYPEETEIQTMEPGRNLVITSAGSDGDTLKINYVAVKALGFISNLNIVVHQIHAPFGHVGFNSSVEELRGRLEGSAAVDFKRWSDEHGDYGFEQAPVITDYDPVPELDDYRGL</sequence>
<dbReference type="AlphaFoldDB" id="A0A7N0UDP0"/>
<dbReference type="InterPro" id="IPR000782">
    <property type="entry name" value="FAS1_domain"/>
</dbReference>
<dbReference type="SUPFAM" id="SSF82153">
    <property type="entry name" value="FAS1 domain"/>
    <property type="match status" value="2"/>
</dbReference>
<keyword evidence="5" id="KW-1185">Reference proteome</keyword>
<dbReference type="PANTHER" id="PTHR33985">
    <property type="entry name" value="OS02G0491300 PROTEIN-RELATED"/>
    <property type="match status" value="1"/>
</dbReference>
<evidence type="ECO:0000313" key="4">
    <source>
        <dbReference type="EnsemblPlants" id="Kaladp0061s0100.1.v1.1.CDS.1"/>
    </source>
</evidence>